<evidence type="ECO:0000313" key="1">
    <source>
        <dbReference type="EMBL" id="KAF1760714.1"/>
    </source>
</evidence>
<dbReference type="EMBL" id="WUAV01000003">
    <property type="protein sequence ID" value="KAF1760714.1"/>
    <property type="molecule type" value="Genomic_DNA"/>
</dbReference>
<dbReference type="AlphaFoldDB" id="A0A6A5H1R7"/>
<name>A0A6A5H1R7_CAERE</name>
<accession>A0A6A5H1R7</accession>
<dbReference type="KEGG" id="crq:GCK72_008963"/>
<dbReference type="Proteomes" id="UP000483820">
    <property type="component" value="Chromosome III"/>
</dbReference>
<protein>
    <submittedName>
        <fullName evidence="1">Uncharacterized protein</fullName>
    </submittedName>
</protein>
<gene>
    <name evidence="1" type="ORF">GCK72_008963</name>
</gene>
<dbReference type="RefSeq" id="XP_053586714.1">
    <property type="nucleotide sequence ID" value="XM_053727137.1"/>
</dbReference>
<proteinExistence type="predicted"/>
<evidence type="ECO:0000313" key="2">
    <source>
        <dbReference type="Proteomes" id="UP000483820"/>
    </source>
</evidence>
<reference evidence="1 2" key="1">
    <citation type="submission" date="2019-12" db="EMBL/GenBank/DDBJ databases">
        <title>Chromosome-level assembly of the Caenorhabditis remanei genome.</title>
        <authorList>
            <person name="Teterina A.A."/>
            <person name="Willis J.H."/>
            <person name="Phillips P.C."/>
        </authorList>
    </citation>
    <scope>NUCLEOTIDE SEQUENCE [LARGE SCALE GENOMIC DNA]</scope>
    <source>
        <strain evidence="1 2">PX506</strain>
        <tissue evidence="1">Whole organism</tissue>
    </source>
</reference>
<dbReference type="CTD" id="78774805"/>
<organism evidence="1 2">
    <name type="scientific">Caenorhabditis remanei</name>
    <name type="common">Caenorhabditis vulgaris</name>
    <dbReference type="NCBI Taxonomy" id="31234"/>
    <lineage>
        <taxon>Eukaryota</taxon>
        <taxon>Metazoa</taxon>
        <taxon>Ecdysozoa</taxon>
        <taxon>Nematoda</taxon>
        <taxon>Chromadorea</taxon>
        <taxon>Rhabditida</taxon>
        <taxon>Rhabditina</taxon>
        <taxon>Rhabditomorpha</taxon>
        <taxon>Rhabditoidea</taxon>
        <taxon>Rhabditidae</taxon>
        <taxon>Peloderinae</taxon>
        <taxon>Caenorhabditis</taxon>
    </lineage>
</organism>
<comment type="caution">
    <text evidence="1">The sequence shown here is derived from an EMBL/GenBank/DDBJ whole genome shotgun (WGS) entry which is preliminary data.</text>
</comment>
<sequence>MSLLEVLHKIRPLSIGVPNSTELDLLRGTGNIQSDFTGGSIRPTEVWKHSLLDLDGENPLFWKSIHDGLIWIRIVLHTITASHFDSTGVFHRYRFRIFDFRHFCERF</sequence>
<dbReference type="GeneID" id="78774805"/>